<accession>A0AAV3U3T9</accession>
<dbReference type="RefSeq" id="WP_345423306.1">
    <property type="nucleotide sequence ID" value="NZ_AP031496.1"/>
</dbReference>
<proteinExistence type="predicted"/>
<dbReference type="InterPro" id="IPR014469">
    <property type="entry name" value="DUF2271"/>
</dbReference>
<dbReference type="Proteomes" id="UP001409585">
    <property type="component" value="Unassembled WGS sequence"/>
</dbReference>
<name>A0AAV3U3T9_9ALTE</name>
<comment type="caution">
    <text evidence="1">The sequence shown here is derived from an EMBL/GenBank/DDBJ whole genome shotgun (WGS) entry which is preliminary data.</text>
</comment>
<evidence type="ECO:0000313" key="1">
    <source>
        <dbReference type="EMBL" id="GAA4946850.1"/>
    </source>
</evidence>
<protein>
    <submittedName>
        <fullName evidence="1">DUF2271 domain-containing protein</fullName>
    </submittedName>
</protein>
<dbReference type="PIRSF" id="PIRSF014995">
    <property type="entry name" value="UCP014995"/>
    <property type="match status" value="1"/>
</dbReference>
<reference evidence="2" key="1">
    <citation type="journal article" date="2019" name="Int. J. Syst. Evol. Microbiol.">
        <title>The Global Catalogue of Microorganisms (GCM) 10K type strain sequencing project: providing services to taxonomists for standard genome sequencing and annotation.</title>
        <authorList>
            <consortium name="The Broad Institute Genomics Platform"/>
            <consortium name="The Broad Institute Genome Sequencing Center for Infectious Disease"/>
            <person name="Wu L."/>
            <person name="Ma J."/>
        </authorList>
    </citation>
    <scope>NUCLEOTIDE SEQUENCE [LARGE SCALE GENOMIC DNA]</scope>
    <source>
        <strain evidence="2">JCM 19134</strain>
    </source>
</reference>
<sequence length="172" mass="18849">MIVFKNVRQVIAAATVCALPQVQAQTLSVDVELPRLSVAEYHKPYVAVWVAKENNQIAAHLAVLYDVEMSGGKGEKWLKDMRQWWRRGGRNLDFPMDGVTGATKGPGTHNLTFASQLSDLAAGNYRLMVEAAREVGGRELIEIPFTWPAKNAVSERVSGSEELGSVALSIEP</sequence>
<dbReference type="AlphaFoldDB" id="A0AAV3U3T9"/>
<dbReference type="EMBL" id="BAABLX010000026">
    <property type="protein sequence ID" value="GAA4946850.1"/>
    <property type="molecule type" value="Genomic_DNA"/>
</dbReference>
<keyword evidence="2" id="KW-1185">Reference proteome</keyword>
<organism evidence="1 2">
    <name type="scientific">Halioxenophilus aromaticivorans</name>
    <dbReference type="NCBI Taxonomy" id="1306992"/>
    <lineage>
        <taxon>Bacteria</taxon>
        <taxon>Pseudomonadati</taxon>
        <taxon>Pseudomonadota</taxon>
        <taxon>Gammaproteobacteria</taxon>
        <taxon>Alteromonadales</taxon>
        <taxon>Alteromonadaceae</taxon>
        <taxon>Halioxenophilus</taxon>
    </lineage>
</organism>
<gene>
    <name evidence="1" type="ORF">GCM10025791_27840</name>
</gene>
<dbReference type="Pfam" id="PF10029">
    <property type="entry name" value="DUF2271"/>
    <property type="match status" value="1"/>
</dbReference>
<evidence type="ECO:0000313" key="2">
    <source>
        <dbReference type="Proteomes" id="UP001409585"/>
    </source>
</evidence>